<feature type="chain" id="PRO_5044850040" description="Cystatin domain-containing protein" evidence="3">
    <location>
        <begin position="33"/>
        <end position="135"/>
    </location>
</feature>
<name>A0ABD3CHP9_9LAMI</name>
<dbReference type="AlphaFoldDB" id="A0ABD3CHP9"/>
<dbReference type="GO" id="GO:0004869">
    <property type="term" value="F:cysteine-type endopeptidase inhibitor activity"/>
    <property type="evidence" value="ECO:0007669"/>
    <property type="project" value="UniProtKB-KW"/>
</dbReference>
<dbReference type="InterPro" id="IPR000010">
    <property type="entry name" value="Cystatin_dom"/>
</dbReference>
<sequence>MMAEKKMTLNFPLSSFIFLLVLVLIPIKGNNCGPIRYAADDDLIGSSEPITNLKDPEVLMAAKFAVTKHNKQAKTSLIYVTLIKGQSQLVSSMLYELVISAKDGSAGKPKLYRAQVWDRVWMKNPRLILDSFKEM</sequence>
<dbReference type="PANTHER" id="PTHR47364:SF2">
    <property type="entry name" value="CYSTEINE PROTEINASE INHIBITOR 5"/>
    <property type="match status" value="1"/>
</dbReference>
<protein>
    <recommendedName>
        <fullName evidence="4">Cystatin domain-containing protein</fullName>
    </recommendedName>
</protein>
<keyword evidence="6" id="KW-1185">Reference proteome</keyword>
<dbReference type="EMBL" id="JAVIJP010000036">
    <property type="protein sequence ID" value="KAL3628202.1"/>
    <property type="molecule type" value="Genomic_DNA"/>
</dbReference>
<comment type="caution">
    <text evidence="5">The sequence shown here is derived from an EMBL/GenBank/DDBJ whole genome shotgun (WGS) entry which is preliminary data.</text>
</comment>
<dbReference type="SMART" id="SM00043">
    <property type="entry name" value="CY"/>
    <property type="match status" value="1"/>
</dbReference>
<evidence type="ECO:0000256" key="2">
    <source>
        <dbReference type="ARBA" id="ARBA00022704"/>
    </source>
</evidence>
<feature type="signal peptide" evidence="3">
    <location>
        <begin position="1"/>
        <end position="32"/>
    </location>
</feature>
<dbReference type="InterPro" id="IPR046350">
    <property type="entry name" value="Cystatin_sf"/>
</dbReference>
<reference evidence="6" key="1">
    <citation type="journal article" date="2024" name="IScience">
        <title>Strigolactones Initiate the Formation of Haustorium-like Structures in Castilleja.</title>
        <authorList>
            <person name="Buerger M."/>
            <person name="Peterson D."/>
            <person name="Chory J."/>
        </authorList>
    </citation>
    <scope>NUCLEOTIDE SEQUENCE [LARGE SCALE GENOMIC DNA]</scope>
</reference>
<proteinExistence type="predicted"/>
<organism evidence="5 6">
    <name type="scientific">Castilleja foliolosa</name>
    <dbReference type="NCBI Taxonomy" id="1961234"/>
    <lineage>
        <taxon>Eukaryota</taxon>
        <taxon>Viridiplantae</taxon>
        <taxon>Streptophyta</taxon>
        <taxon>Embryophyta</taxon>
        <taxon>Tracheophyta</taxon>
        <taxon>Spermatophyta</taxon>
        <taxon>Magnoliopsida</taxon>
        <taxon>eudicotyledons</taxon>
        <taxon>Gunneridae</taxon>
        <taxon>Pentapetalae</taxon>
        <taxon>asterids</taxon>
        <taxon>lamiids</taxon>
        <taxon>Lamiales</taxon>
        <taxon>Orobanchaceae</taxon>
        <taxon>Pedicularideae</taxon>
        <taxon>Castillejinae</taxon>
        <taxon>Castilleja</taxon>
    </lineage>
</organism>
<dbReference type="PANTHER" id="PTHR47364">
    <property type="entry name" value="CYSTEINE PROTEINASE INHIBITOR 5"/>
    <property type="match status" value="1"/>
</dbReference>
<evidence type="ECO:0000313" key="6">
    <source>
        <dbReference type="Proteomes" id="UP001632038"/>
    </source>
</evidence>
<evidence type="ECO:0000256" key="3">
    <source>
        <dbReference type="SAM" id="SignalP"/>
    </source>
</evidence>
<evidence type="ECO:0000256" key="1">
    <source>
        <dbReference type="ARBA" id="ARBA00022690"/>
    </source>
</evidence>
<dbReference type="Gene3D" id="3.10.450.10">
    <property type="match status" value="1"/>
</dbReference>
<evidence type="ECO:0000313" key="5">
    <source>
        <dbReference type="EMBL" id="KAL3628202.1"/>
    </source>
</evidence>
<gene>
    <name evidence="5" type="ORF">CASFOL_027248</name>
</gene>
<keyword evidence="3" id="KW-0732">Signal</keyword>
<feature type="domain" description="Cystatin" evidence="4">
    <location>
        <begin position="42"/>
        <end position="135"/>
    </location>
</feature>
<evidence type="ECO:0000259" key="4">
    <source>
        <dbReference type="SMART" id="SM00043"/>
    </source>
</evidence>
<dbReference type="Pfam" id="PF16845">
    <property type="entry name" value="SQAPI"/>
    <property type="match status" value="1"/>
</dbReference>
<dbReference type="CDD" id="cd00042">
    <property type="entry name" value="CY"/>
    <property type="match status" value="1"/>
</dbReference>
<accession>A0ABD3CHP9</accession>
<keyword evidence="1" id="KW-0646">Protease inhibitor</keyword>
<dbReference type="Proteomes" id="UP001632038">
    <property type="component" value="Unassembled WGS sequence"/>
</dbReference>
<dbReference type="SUPFAM" id="SSF54403">
    <property type="entry name" value="Cystatin/monellin"/>
    <property type="match status" value="1"/>
</dbReference>
<keyword evidence="2" id="KW-0789">Thiol protease inhibitor</keyword>